<dbReference type="PROSITE" id="PS51013">
    <property type="entry name" value="PANNEXIN"/>
    <property type="match status" value="1"/>
</dbReference>
<dbReference type="PANTHER" id="PTHR11893:SF38">
    <property type="entry name" value="INNEXIN INX7"/>
    <property type="match status" value="1"/>
</dbReference>
<proteinExistence type="inferred from homology"/>
<keyword evidence="5 12" id="KW-0812">Transmembrane</keyword>
<protein>
    <recommendedName>
        <fullName evidence="12">Innexin</fullName>
    </recommendedName>
</protein>
<keyword evidence="3 12" id="KW-0813">Transport</keyword>
<reference evidence="13" key="1">
    <citation type="submission" date="2021-12" db="EMBL/GenBank/DDBJ databases">
        <authorList>
            <person name="King R."/>
        </authorList>
    </citation>
    <scope>NUCLEOTIDE SEQUENCE</scope>
</reference>
<evidence type="ECO:0000256" key="3">
    <source>
        <dbReference type="ARBA" id="ARBA00022448"/>
    </source>
</evidence>
<feature type="transmembrane region" description="Helical" evidence="12">
    <location>
        <begin position="50"/>
        <end position="68"/>
    </location>
</feature>
<evidence type="ECO:0000256" key="11">
    <source>
        <dbReference type="ARBA" id="ARBA00023303"/>
    </source>
</evidence>
<comment type="similarity">
    <text evidence="12">Belongs to the pannexin family.</text>
</comment>
<keyword evidence="9 12" id="KW-0406">Ion transport</keyword>
<dbReference type="PANTHER" id="PTHR11893">
    <property type="entry name" value="INNEXIN"/>
    <property type="match status" value="1"/>
</dbReference>
<dbReference type="Proteomes" id="UP001153292">
    <property type="component" value="Chromosome 5"/>
</dbReference>
<keyword evidence="7" id="KW-0965">Cell junction</keyword>
<name>A0ABN8BFU1_CHISP</name>
<evidence type="ECO:0000256" key="1">
    <source>
        <dbReference type="ARBA" id="ARBA00004610"/>
    </source>
</evidence>
<comment type="subcellular location">
    <subcellularLocation>
        <location evidence="1">Cell junction</location>
        <location evidence="1">Gap junction</location>
    </subcellularLocation>
    <subcellularLocation>
        <location evidence="2 12">Cell membrane</location>
        <topology evidence="2 12">Multi-pass membrane protein</topology>
    </subcellularLocation>
</comment>
<keyword evidence="10 12" id="KW-0472">Membrane</keyword>
<evidence type="ECO:0000256" key="6">
    <source>
        <dbReference type="ARBA" id="ARBA00022868"/>
    </source>
</evidence>
<keyword evidence="14" id="KW-1185">Reference proteome</keyword>
<evidence type="ECO:0000256" key="9">
    <source>
        <dbReference type="ARBA" id="ARBA00023065"/>
    </source>
</evidence>
<organism evidence="13 14">
    <name type="scientific">Chilo suppressalis</name>
    <name type="common">Asiatic rice borer moth</name>
    <dbReference type="NCBI Taxonomy" id="168631"/>
    <lineage>
        <taxon>Eukaryota</taxon>
        <taxon>Metazoa</taxon>
        <taxon>Ecdysozoa</taxon>
        <taxon>Arthropoda</taxon>
        <taxon>Hexapoda</taxon>
        <taxon>Insecta</taxon>
        <taxon>Pterygota</taxon>
        <taxon>Neoptera</taxon>
        <taxon>Endopterygota</taxon>
        <taxon>Lepidoptera</taxon>
        <taxon>Glossata</taxon>
        <taxon>Ditrysia</taxon>
        <taxon>Pyraloidea</taxon>
        <taxon>Crambidae</taxon>
        <taxon>Crambinae</taxon>
        <taxon>Chilo</taxon>
    </lineage>
</organism>
<evidence type="ECO:0000256" key="4">
    <source>
        <dbReference type="ARBA" id="ARBA00022475"/>
    </source>
</evidence>
<gene>
    <name evidence="12" type="primary">inx</name>
    <name evidence="13" type="ORF">CHILSU_LOCUS9060</name>
</gene>
<dbReference type="EMBL" id="OU963898">
    <property type="protein sequence ID" value="CAH0405694.1"/>
    <property type="molecule type" value="Genomic_DNA"/>
</dbReference>
<evidence type="ECO:0000256" key="2">
    <source>
        <dbReference type="ARBA" id="ARBA00004651"/>
    </source>
</evidence>
<evidence type="ECO:0000256" key="7">
    <source>
        <dbReference type="ARBA" id="ARBA00022949"/>
    </source>
</evidence>
<feature type="transmembrane region" description="Helical" evidence="12">
    <location>
        <begin position="134"/>
        <end position="156"/>
    </location>
</feature>
<evidence type="ECO:0000313" key="13">
    <source>
        <dbReference type="EMBL" id="CAH0405694.1"/>
    </source>
</evidence>
<dbReference type="Pfam" id="PF00876">
    <property type="entry name" value="Innexin"/>
    <property type="match status" value="1"/>
</dbReference>
<keyword evidence="6" id="KW-0303">Gap junction</keyword>
<evidence type="ECO:0000256" key="12">
    <source>
        <dbReference type="RuleBase" id="RU010713"/>
    </source>
</evidence>
<keyword evidence="8 12" id="KW-1133">Transmembrane helix</keyword>
<keyword evidence="4" id="KW-1003">Cell membrane</keyword>
<sequence>MSSSKELPKGKPEVKTASPAGKLFTSIRELSSHLKFSYSKPTIDNLVFKLHYKVTVAILLASMFLVCAREYFGSNIECTSDKGVPDKVIKTYCFFVGTLTIVRHYNESLLQSGFLPHPGVGPISETDQVSHHKYYLWVPFVLVFQSICFYIPHYYWKLNEGGRIKALVDGLQYSALALGDNDMKLGEREVPSKMTLDKKINLIKEDIILRLRLSRTWSTWLVAMEVVNLLNVTFQIWLINEFLNGHFYDLGLKVLEFRNWNNIADPLETVFPKVTKCIFHKYGPSGSIQQHDALCVMALNIIHEKIYTTLWFWLLFLFTASLLAVIWRAVSFFLYRRSYRFSFMGFHSAGNLGFNNVIRVIHGTQFADWLFLNYLGNNMKSVVFEQLFTALAEELGNKELMLDYQGREQKGAEPVLVGHVYFDDETLPLQQDKKDS</sequence>
<evidence type="ECO:0000313" key="14">
    <source>
        <dbReference type="Proteomes" id="UP001153292"/>
    </source>
</evidence>
<comment type="function">
    <text evidence="12">Structural component of the gap junctions.</text>
</comment>
<feature type="transmembrane region" description="Helical" evidence="12">
    <location>
        <begin position="310"/>
        <end position="335"/>
    </location>
</feature>
<accession>A0ABN8BFU1</accession>
<evidence type="ECO:0000256" key="8">
    <source>
        <dbReference type="ARBA" id="ARBA00022989"/>
    </source>
</evidence>
<keyword evidence="11 12" id="KW-0407">Ion channel</keyword>
<dbReference type="PRINTS" id="PR01262">
    <property type="entry name" value="INNEXIN"/>
</dbReference>
<dbReference type="InterPro" id="IPR000990">
    <property type="entry name" value="Innexin"/>
</dbReference>
<evidence type="ECO:0000256" key="10">
    <source>
        <dbReference type="ARBA" id="ARBA00023136"/>
    </source>
</evidence>
<feature type="transmembrane region" description="Helical" evidence="12">
    <location>
        <begin position="220"/>
        <end position="239"/>
    </location>
</feature>
<evidence type="ECO:0000256" key="5">
    <source>
        <dbReference type="ARBA" id="ARBA00022692"/>
    </source>
</evidence>